<evidence type="ECO:0000313" key="2">
    <source>
        <dbReference type="WBParaSite" id="jg20506"/>
    </source>
</evidence>
<dbReference type="WBParaSite" id="jg20506">
    <property type="protein sequence ID" value="jg20506"/>
    <property type="gene ID" value="jg20506"/>
</dbReference>
<sequence length="124" mass="14181">MAIEKKLLECSIAIFPGHNSESKTSGIKLEVEVLVDFLHRRKDALLSVDQKFIIGGVDKLIEKITERFISDTKRCLFQLQIYGMEQIPEKMELQNSVTMEELALSSLEIATIKAVTLKRRPIKY</sequence>
<organism evidence="1 2">
    <name type="scientific">Ditylenchus dipsaci</name>
    <dbReference type="NCBI Taxonomy" id="166011"/>
    <lineage>
        <taxon>Eukaryota</taxon>
        <taxon>Metazoa</taxon>
        <taxon>Ecdysozoa</taxon>
        <taxon>Nematoda</taxon>
        <taxon>Chromadorea</taxon>
        <taxon>Rhabditida</taxon>
        <taxon>Tylenchina</taxon>
        <taxon>Tylenchomorpha</taxon>
        <taxon>Sphaerularioidea</taxon>
        <taxon>Anguinidae</taxon>
        <taxon>Anguininae</taxon>
        <taxon>Ditylenchus</taxon>
    </lineage>
</organism>
<name>A0A915DIW1_9BILA</name>
<protein>
    <submittedName>
        <fullName evidence="2">Uncharacterized protein</fullName>
    </submittedName>
</protein>
<keyword evidence="1" id="KW-1185">Reference proteome</keyword>
<dbReference type="AlphaFoldDB" id="A0A915DIW1"/>
<accession>A0A915DIW1</accession>
<evidence type="ECO:0000313" key="1">
    <source>
        <dbReference type="Proteomes" id="UP000887574"/>
    </source>
</evidence>
<dbReference type="Proteomes" id="UP000887574">
    <property type="component" value="Unplaced"/>
</dbReference>
<reference evidence="2" key="1">
    <citation type="submission" date="2022-11" db="UniProtKB">
        <authorList>
            <consortium name="WormBaseParasite"/>
        </authorList>
    </citation>
    <scope>IDENTIFICATION</scope>
</reference>
<proteinExistence type="predicted"/>